<dbReference type="SUPFAM" id="SSF56112">
    <property type="entry name" value="Protein kinase-like (PK-like)"/>
    <property type="match status" value="1"/>
</dbReference>
<keyword evidence="1" id="KW-0723">Serine/threonine-protein kinase</keyword>
<feature type="domain" description="AGC-kinase C-terminal" evidence="10">
    <location>
        <begin position="787"/>
        <end position="865"/>
    </location>
</feature>
<dbReference type="InterPro" id="IPR000961">
    <property type="entry name" value="AGC-kinase_C"/>
</dbReference>
<evidence type="ECO:0000256" key="7">
    <source>
        <dbReference type="SAM" id="MobiDB-lite"/>
    </source>
</evidence>
<evidence type="ECO:0000256" key="2">
    <source>
        <dbReference type="ARBA" id="ARBA00022679"/>
    </source>
</evidence>
<evidence type="ECO:0000256" key="3">
    <source>
        <dbReference type="ARBA" id="ARBA00022741"/>
    </source>
</evidence>
<feature type="domain" description="RGS" evidence="9">
    <location>
        <begin position="52"/>
        <end position="177"/>
    </location>
</feature>
<feature type="compositionally biased region" description="Basic and acidic residues" evidence="7">
    <location>
        <begin position="361"/>
        <end position="383"/>
    </location>
</feature>
<dbReference type="Gene3D" id="1.10.167.10">
    <property type="entry name" value="Regulator of G-protein Signalling 4, domain 2"/>
    <property type="match status" value="1"/>
</dbReference>
<dbReference type="PROSITE" id="PS00108">
    <property type="entry name" value="PROTEIN_KINASE_ST"/>
    <property type="match status" value="1"/>
</dbReference>
<proteinExistence type="predicted"/>
<dbReference type="InterPro" id="IPR000719">
    <property type="entry name" value="Prot_kinase_dom"/>
</dbReference>
<evidence type="ECO:0000259" key="9">
    <source>
        <dbReference type="PROSITE" id="PS50132"/>
    </source>
</evidence>
<evidence type="ECO:0000256" key="6">
    <source>
        <dbReference type="PROSITE-ProRule" id="PRU10141"/>
    </source>
</evidence>
<keyword evidence="4" id="KW-0418">Kinase</keyword>
<protein>
    <submittedName>
        <fullName evidence="11">Uncharacterized protein</fullName>
    </submittedName>
</protein>
<feature type="compositionally biased region" description="Basic and acidic residues" evidence="7">
    <location>
        <begin position="443"/>
        <end position="462"/>
    </location>
</feature>
<feature type="binding site" evidence="6">
    <location>
        <position position="221"/>
    </location>
    <ligand>
        <name>ATP</name>
        <dbReference type="ChEBI" id="CHEBI:30616"/>
    </ligand>
</feature>
<keyword evidence="3 6" id="KW-0547">Nucleotide-binding</keyword>
<dbReference type="PROSITE" id="PS50132">
    <property type="entry name" value="RGS"/>
    <property type="match status" value="1"/>
</dbReference>
<sequence>MGCSSSALKKVTAAAAGDDENSSSTKRQFREDRSEFEITGRVDYNEDDFKFDLRSMLDDPIGQKTLSDWATKLMNRENLFAWVDIHEYHSIPTLDYRRCMAFQIYSKYLKKNAPMLIGGLQNHVVEEVEEKIKAAKMNRSTQLEKNLFDEVGEVCFNELLLSTYLPFRKSPEYRQYKATLRRTYNLVRTVDFDYMAQLGQGGFGRVVHARKKSTGQHLAMKIQLKTALLRHFRSDIAALESEKLVFASCHHPFIVNMEYSFQTDAHVFIVLDLVMGGDLHQARKACSTRRLPEDRMRFYTAEIVLAIDHLHEMGIIYRDLKPQNVLLRSDGHVQLTDMGLAAPLDMAWEWDENDGPGPSHGKNDGSADAASMHEKWGENHENEVDGGSKGNSPRSNGNTPPGGRSPAGGRTPTGLSPPASAREPTLEAHKEHHDEEDEGGGGGDEKPARGSEQDTSSPRDDAVALNTEVVGVVNDLEEKYKREQEIIGEAAAGQRRRSSVEFNRASSRRRSSTAGAKRNSVSGSFTGEAVPAQELEAPLETPSTPGSTLTPHSEMRKKTKVKRSDADMLAAEIDSGGNSTANTTETGAGPEQSPKTRKRSMHKGRSTRGVGVGSFRHNLTRGESLLHENLKATEDQPYIPERRKSIVGTRGYMAPEMVELRLKSYDNVSGYTEGVDWFALGVTMFELLTGRRPFDRKRGQPPPAPIHELDSLYNQLALIEGISDEDARRLRKDIEEFETIMAPIVYPIFISDDALNIMEGLMNRKLNERIGCGDDGVMAIKNDPFFQGIDFDQLLELKITPPFVPEVDAVEDKPEYSDFDEMMASFEKDKSKPPRYNWHETPTDSGKERFVKWDWISPLTLKKEMGIEEEMAFVDVVEGSMNPTGAQEANNGGSKKRLSLVNSMKLGAK</sequence>
<dbReference type="InterPro" id="IPR008271">
    <property type="entry name" value="Ser/Thr_kinase_AS"/>
</dbReference>
<feature type="domain" description="Protein kinase" evidence="8">
    <location>
        <begin position="192"/>
        <end position="786"/>
    </location>
</feature>
<dbReference type="InterPro" id="IPR016137">
    <property type="entry name" value="RGS"/>
</dbReference>
<dbReference type="SMART" id="SM00220">
    <property type="entry name" value="S_TKc"/>
    <property type="match status" value="1"/>
</dbReference>
<dbReference type="PANTHER" id="PTHR24355:SF1">
    <property type="entry name" value="RIBOSOMAL PROTEIN S6 KINASE-RELATED PROTEIN"/>
    <property type="match status" value="1"/>
</dbReference>
<dbReference type="SMART" id="SM00315">
    <property type="entry name" value="RGS"/>
    <property type="match status" value="1"/>
</dbReference>
<feature type="compositionally biased region" description="Polar residues" evidence="7">
    <location>
        <begin position="576"/>
        <end position="586"/>
    </location>
</feature>
<dbReference type="PANTHER" id="PTHR24355">
    <property type="entry name" value="G PROTEIN-COUPLED RECEPTOR KINASE/RIBOSOMAL PROTEIN S6 KINASE"/>
    <property type="match status" value="1"/>
</dbReference>
<dbReference type="PROSITE" id="PS00107">
    <property type="entry name" value="PROTEIN_KINASE_ATP"/>
    <property type="match status" value="1"/>
</dbReference>
<reference evidence="11 12" key="1">
    <citation type="journal article" date="2023" name="Commun. Biol.">
        <title>Genome analysis of Parmales, the sister group of diatoms, reveals the evolutionary specialization of diatoms from phago-mixotrophs to photoautotrophs.</title>
        <authorList>
            <person name="Ban H."/>
            <person name="Sato S."/>
            <person name="Yoshikawa S."/>
            <person name="Yamada K."/>
            <person name="Nakamura Y."/>
            <person name="Ichinomiya M."/>
            <person name="Sato N."/>
            <person name="Blanc-Mathieu R."/>
            <person name="Endo H."/>
            <person name="Kuwata A."/>
            <person name="Ogata H."/>
        </authorList>
    </citation>
    <scope>NUCLEOTIDE SEQUENCE [LARGE SCALE GENOMIC DNA]</scope>
</reference>
<dbReference type="Proteomes" id="UP001165060">
    <property type="component" value="Unassembled WGS sequence"/>
</dbReference>
<keyword evidence="2" id="KW-0808">Transferase</keyword>
<keyword evidence="12" id="KW-1185">Reference proteome</keyword>
<dbReference type="PROSITE" id="PS50011">
    <property type="entry name" value="PROTEIN_KINASE_DOM"/>
    <property type="match status" value="1"/>
</dbReference>
<dbReference type="EMBL" id="BRYB01003111">
    <property type="protein sequence ID" value="GMI30632.1"/>
    <property type="molecule type" value="Genomic_DNA"/>
</dbReference>
<dbReference type="Gene3D" id="3.30.200.20">
    <property type="entry name" value="Phosphorylase Kinase, domain 1"/>
    <property type="match status" value="2"/>
</dbReference>
<evidence type="ECO:0000256" key="5">
    <source>
        <dbReference type="ARBA" id="ARBA00022840"/>
    </source>
</evidence>
<feature type="region of interest" description="Disordered" evidence="7">
    <location>
        <begin position="881"/>
        <end position="909"/>
    </location>
</feature>
<feature type="region of interest" description="Disordered" evidence="7">
    <location>
        <begin position="349"/>
        <end position="466"/>
    </location>
</feature>
<evidence type="ECO:0000256" key="4">
    <source>
        <dbReference type="ARBA" id="ARBA00022777"/>
    </source>
</evidence>
<evidence type="ECO:0000313" key="12">
    <source>
        <dbReference type="Proteomes" id="UP001165060"/>
    </source>
</evidence>
<dbReference type="Pfam" id="PF00069">
    <property type="entry name" value="Pkinase"/>
    <property type="match status" value="2"/>
</dbReference>
<feature type="compositionally biased region" description="Polar residues" evidence="7">
    <location>
        <begin position="390"/>
        <end position="399"/>
    </location>
</feature>
<name>A0ABQ6MRC8_9STRA</name>
<feature type="region of interest" description="Disordered" evidence="7">
    <location>
        <begin position="1"/>
        <end position="32"/>
    </location>
</feature>
<dbReference type="Gene3D" id="1.10.510.10">
    <property type="entry name" value="Transferase(Phosphotransferase) domain 1"/>
    <property type="match status" value="2"/>
</dbReference>
<dbReference type="InterPro" id="IPR017441">
    <property type="entry name" value="Protein_kinase_ATP_BS"/>
</dbReference>
<dbReference type="PROSITE" id="PS51285">
    <property type="entry name" value="AGC_KINASE_CTER"/>
    <property type="match status" value="1"/>
</dbReference>
<feature type="compositionally biased region" description="Basic residues" evidence="7">
    <location>
        <begin position="595"/>
        <end position="606"/>
    </location>
</feature>
<feature type="compositionally biased region" description="Polar residues" evidence="7">
    <location>
        <begin position="541"/>
        <end position="551"/>
    </location>
</feature>
<dbReference type="InterPro" id="IPR044926">
    <property type="entry name" value="RGS_subdomain_2"/>
</dbReference>
<feature type="region of interest" description="Disordered" evidence="7">
    <location>
        <begin position="489"/>
        <end position="617"/>
    </location>
</feature>
<accession>A0ABQ6MRC8</accession>
<dbReference type="SUPFAM" id="SSF48097">
    <property type="entry name" value="Regulator of G-protein signaling, RGS"/>
    <property type="match status" value="1"/>
</dbReference>
<keyword evidence="5 6" id="KW-0067">ATP-binding</keyword>
<dbReference type="InterPro" id="IPR011009">
    <property type="entry name" value="Kinase-like_dom_sf"/>
</dbReference>
<dbReference type="InterPro" id="IPR036305">
    <property type="entry name" value="RGS_sf"/>
</dbReference>
<feature type="compositionally biased region" description="Polar residues" evidence="7">
    <location>
        <begin position="881"/>
        <end position="893"/>
    </location>
</feature>
<feature type="compositionally biased region" description="Basic and acidic residues" evidence="7">
    <location>
        <begin position="424"/>
        <end position="433"/>
    </location>
</feature>
<evidence type="ECO:0000259" key="8">
    <source>
        <dbReference type="PROSITE" id="PS50011"/>
    </source>
</evidence>
<dbReference type="Pfam" id="PF00615">
    <property type="entry name" value="RGS"/>
    <property type="match status" value="1"/>
</dbReference>
<evidence type="ECO:0000259" key="10">
    <source>
        <dbReference type="PROSITE" id="PS51285"/>
    </source>
</evidence>
<evidence type="ECO:0000313" key="11">
    <source>
        <dbReference type="EMBL" id="GMI30632.1"/>
    </source>
</evidence>
<evidence type="ECO:0000256" key="1">
    <source>
        <dbReference type="ARBA" id="ARBA00022527"/>
    </source>
</evidence>
<comment type="caution">
    <text evidence="11">The sequence shown here is derived from an EMBL/GenBank/DDBJ whole genome shotgun (WGS) entry which is preliminary data.</text>
</comment>
<gene>
    <name evidence="11" type="ORF">TeGR_g5214</name>
</gene>
<organism evidence="11 12">
    <name type="scientific">Tetraparma gracilis</name>
    <dbReference type="NCBI Taxonomy" id="2962635"/>
    <lineage>
        <taxon>Eukaryota</taxon>
        <taxon>Sar</taxon>
        <taxon>Stramenopiles</taxon>
        <taxon>Ochrophyta</taxon>
        <taxon>Bolidophyceae</taxon>
        <taxon>Parmales</taxon>
        <taxon>Triparmaceae</taxon>
        <taxon>Tetraparma</taxon>
    </lineage>
</organism>